<keyword evidence="2" id="KW-0808">Transferase</keyword>
<protein>
    <submittedName>
        <fullName evidence="5">Fructokinase, ribokinase pfkB like superfamily protein</fullName>
    </submittedName>
</protein>
<comment type="similarity">
    <text evidence="1">Belongs to the carbohydrate kinase PfkB family.</text>
</comment>
<evidence type="ECO:0000256" key="3">
    <source>
        <dbReference type="ARBA" id="ARBA00022777"/>
    </source>
</evidence>
<gene>
    <name evidence="5" type="ORF">pgond44_07410</name>
</gene>
<dbReference type="eggNOG" id="COG0524">
    <property type="taxonomic scope" value="Bacteria"/>
</dbReference>
<keyword evidence="6" id="KW-1185">Reference proteome</keyword>
<dbReference type="Proteomes" id="UP000012317">
    <property type="component" value="Unassembled WGS sequence"/>
</dbReference>
<dbReference type="InterPro" id="IPR011611">
    <property type="entry name" value="PfkB_dom"/>
</dbReference>
<evidence type="ECO:0000259" key="4">
    <source>
        <dbReference type="Pfam" id="PF00294"/>
    </source>
</evidence>
<dbReference type="PATRIC" id="fig|1189619.4.peg.1525"/>
<dbReference type="Pfam" id="PF00294">
    <property type="entry name" value="PfkB"/>
    <property type="match status" value="1"/>
</dbReference>
<dbReference type="AlphaFoldDB" id="N1WQI3"/>
<proteinExistence type="inferred from homology"/>
<accession>N1WQI3</accession>
<dbReference type="InterPro" id="IPR029056">
    <property type="entry name" value="Ribokinase-like"/>
</dbReference>
<evidence type="ECO:0000256" key="1">
    <source>
        <dbReference type="ARBA" id="ARBA00010688"/>
    </source>
</evidence>
<comment type="caution">
    <text evidence="5">The sequence shown here is derived from an EMBL/GenBank/DDBJ whole genome shotgun (WGS) entry which is preliminary data.</text>
</comment>
<dbReference type="Gene3D" id="3.40.1190.20">
    <property type="match status" value="1"/>
</dbReference>
<evidence type="ECO:0000313" key="5">
    <source>
        <dbReference type="EMBL" id="EMY81260.1"/>
    </source>
</evidence>
<feature type="domain" description="Carbohydrate kinase PfkB" evidence="4">
    <location>
        <begin position="7"/>
        <end position="301"/>
    </location>
</feature>
<dbReference type="PANTHER" id="PTHR43085:SF57">
    <property type="entry name" value="CARBOHYDRATE KINASE PFKB DOMAIN-CONTAINING PROTEIN"/>
    <property type="match status" value="1"/>
</dbReference>
<sequence length="312" mass="34698">MLNNQLDIICVGEALVDFIGHEIGSISKTGNYQRHLGGSPTNVSLNLAKLKLKVALVATLGRDGLGDYILEGLQASNIDVSNVRTSVLKPTSVIFISKTDATPEFIPYREADHEIILSQFKDVSFLGLRVFHTTCFALSKNPARETIMKMAEKAYRLNCKLSIDINYSNIIWPNKQEAISTLETFCAFNPLIKISEDDKRRLLGNISDDTMFEYFHKLGVDTICYTKGSKGVKLSVKGEEIIHMDALKIEKVVDATGAGDAFWSGFLYSYIRNHNYTNCLKFGLKLASLKLQSEGSSSFNPNIGEDFFQNNA</sequence>
<dbReference type="PANTHER" id="PTHR43085">
    <property type="entry name" value="HEXOKINASE FAMILY MEMBER"/>
    <property type="match status" value="1"/>
</dbReference>
<dbReference type="STRING" id="1189619.pgond44_07410"/>
<evidence type="ECO:0000256" key="2">
    <source>
        <dbReference type="ARBA" id="ARBA00022679"/>
    </source>
</evidence>
<reference evidence="5 6" key="1">
    <citation type="journal article" date="2014" name="Genome Biol. Evol.">
        <title>Extensive gene acquisition in the extremely psychrophilic bacterial species Psychroflexus torquis and the link to sea-ice ecosystem specialism.</title>
        <authorList>
            <person name="Feng S."/>
            <person name="Powell S.M."/>
            <person name="Wilson R."/>
            <person name="Bowman J.P."/>
        </authorList>
    </citation>
    <scope>NUCLEOTIDE SEQUENCE [LARGE SCALE GENOMIC DNA]</scope>
    <source>
        <strain evidence="5 6">ACAM 44</strain>
    </source>
</reference>
<dbReference type="EMBL" id="APLF01000006">
    <property type="protein sequence ID" value="EMY81260.1"/>
    <property type="molecule type" value="Genomic_DNA"/>
</dbReference>
<dbReference type="SUPFAM" id="SSF53613">
    <property type="entry name" value="Ribokinase-like"/>
    <property type="match status" value="1"/>
</dbReference>
<evidence type="ECO:0000313" key="6">
    <source>
        <dbReference type="Proteomes" id="UP000012317"/>
    </source>
</evidence>
<dbReference type="CDD" id="cd01166">
    <property type="entry name" value="KdgK"/>
    <property type="match status" value="1"/>
</dbReference>
<dbReference type="RefSeq" id="WP_003439205.1">
    <property type="nucleotide sequence ID" value="NZ_APLF01000006.1"/>
</dbReference>
<name>N1WQI3_9FLAO</name>
<dbReference type="InterPro" id="IPR050306">
    <property type="entry name" value="PfkB_Carbo_kinase"/>
</dbReference>
<dbReference type="GO" id="GO:0016301">
    <property type="term" value="F:kinase activity"/>
    <property type="evidence" value="ECO:0007669"/>
    <property type="project" value="UniProtKB-KW"/>
</dbReference>
<organism evidence="5 6">
    <name type="scientific">Psychroflexus gondwanensis ACAM 44</name>
    <dbReference type="NCBI Taxonomy" id="1189619"/>
    <lineage>
        <taxon>Bacteria</taxon>
        <taxon>Pseudomonadati</taxon>
        <taxon>Bacteroidota</taxon>
        <taxon>Flavobacteriia</taxon>
        <taxon>Flavobacteriales</taxon>
        <taxon>Flavobacteriaceae</taxon>
        <taxon>Psychroflexus</taxon>
    </lineage>
</organism>
<keyword evidence="3 5" id="KW-0418">Kinase</keyword>